<dbReference type="Gene3D" id="1.10.10.10">
    <property type="entry name" value="Winged helix-like DNA-binding domain superfamily/Winged helix DNA-binding domain"/>
    <property type="match status" value="1"/>
</dbReference>
<evidence type="ECO:0000259" key="1">
    <source>
        <dbReference type="Pfam" id="PF03551"/>
    </source>
</evidence>
<name>A0A9D9I943_9BACT</name>
<evidence type="ECO:0000313" key="3">
    <source>
        <dbReference type="Proteomes" id="UP000823660"/>
    </source>
</evidence>
<dbReference type="EMBL" id="JADIMH010000069">
    <property type="protein sequence ID" value="MBO8468072.1"/>
    <property type="molecule type" value="Genomic_DNA"/>
</dbReference>
<evidence type="ECO:0000313" key="2">
    <source>
        <dbReference type="EMBL" id="MBO8468072.1"/>
    </source>
</evidence>
<feature type="domain" description="Transcription regulator PadR N-terminal" evidence="1">
    <location>
        <begin position="23"/>
        <end position="94"/>
    </location>
</feature>
<comment type="caution">
    <text evidence="2">The sequence shown here is derived from an EMBL/GenBank/DDBJ whole genome shotgun (WGS) entry which is preliminary data.</text>
</comment>
<reference evidence="2" key="1">
    <citation type="submission" date="2020-10" db="EMBL/GenBank/DDBJ databases">
        <authorList>
            <person name="Gilroy R."/>
        </authorList>
    </citation>
    <scope>NUCLEOTIDE SEQUENCE</scope>
    <source>
        <strain evidence="2">B1-15692</strain>
    </source>
</reference>
<protein>
    <submittedName>
        <fullName evidence="2">PadR family transcriptional regulator</fullName>
    </submittedName>
</protein>
<sequence>MDTNTIVENSRTQMRRGVLEYSILLVLRSGDEYASSIIQKLKDVDIIVVEGTLYPLLIRLKNLGLLGYRWEESPQGPPRKYYMITDKGREQLNELDATWTELVRSIETIRNNAMLIGQGTDSNL</sequence>
<organism evidence="2 3">
    <name type="scientific">Candidatus Cryptobacteroides faecipullorum</name>
    <dbReference type="NCBI Taxonomy" id="2840764"/>
    <lineage>
        <taxon>Bacteria</taxon>
        <taxon>Pseudomonadati</taxon>
        <taxon>Bacteroidota</taxon>
        <taxon>Bacteroidia</taxon>
        <taxon>Bacteroidales</taxon>
        <taxon>Candidatus Cryptobacteroides</taxon>
    </lineage>
</organism>
<dbReference type="PANTHER" id="PTHR33169">
    <property type="entry name" value="PADR-FAMILY TRANSCRIPTIONAL REGULATOR"/>
    <property type="match status" value="1"/>
</dbReference>
<dbReference type="Proteomes" id="UP000823660">
    <property type="component" value="Unassembled WGS sequence"/>
</dbReference>
<gene>
    <name evidence="2" type="ORF">IAB99_10020</name>
</gene>
<dbReference type="InterPro" id="IPR036390">
    <property type="entry name" value="WH_DNA-bd_sf"/>
</dbReference>
<reference evidence="2" key="2">
    <citation type="journal article" date="2021" name="PeerJ">
        <title>Extensive microbial diversity within the chicken gut microbiome revealed by metagenomics and culture.</title>
        <authorList>
            <person name="Gilroy R."/>
            <person name="Ravi A."/>
            <person name="Getino M."/>
            <person name="Pursley I."/>
            <person name="Horton D.L."/>
            <person name="Alikhan N.F."/>
            <person name="Baker D."/>
            <person name="Gharbi K."/>
            <person name="Hall N."/>
            <person name="Watson M."/>
            <person name="Adriaenssens E.M."/>
            <person name="Foster-Nyarko E."/>
            <person name="Jarju S."/>
            <person name="Secka A."/>
            <person name="Antonio M."/>
            <person name="Oren A."/>
            <person name="Chaudhuri R.R."/>
            <person name="La Ragione R."/>
            <person name="Hildebrand F."/>
            <person name="Pallen M.J."/>
        </authorList>
    </citation>
    <scope>NUCLEOTIDE SEQUENCE</scope>
    <source>
        <strain evidence="2">B1-15692</strain>
    </source>
</reference>
<dbReference type="InterPro" id="IPR036388">
    <property type="entry name" value="WH-like_DNA-bd_sf"/>
</dbReference>
<dbReference type="PANTHER" id="PTHR33169:SF14">
    <property type="entry name" value="TRANSCRIPTIONAL REGULATOR RV3488"/>
    <property type="match status" value="1"/>
</dbReference>
<dbReference type="AlphaFoldDB" id="A0A9D9I943"/>
<dbReference type="Pfam" id="PF03551">
    <property type="entry name" value="PadR"/>
    <property type="match status" value="1"/>
</dbReference>
<proteinExistence type="predicted"/>
<accession>A0A9D9I943</accession>
<dbReference type="InterPro" id="IPR052509">
    <property type="entry name" value="Metal_resp_DNA-bind_regulator"/>
</dbReference>
<dbReference type="InterPro" id="IPR005149">
    <property type="entry name" value="Tscrpt_reg_PadR_N"/>
</dbReference>
<dbReference type="SUPFAM" id="SSF46785">
    <property type="entry name" value="Winged helix' DNA-binding domain"/>
    <property type="match status" value="1"/>
</dbReference>